<organism evidence="2 3">
    <name type="scientific">Paramecium pentaurelia</name>
    <dbReference type="NCBI Taxonomy" id="43138"/>
    <lineage>
        <taxon>Eukaryota</taxon>
        <taxon>Sar</taxon>
        <taxon>Alveolata</taxon>
        <taxon>Ciliophora</taxon>
        <taxon>Intramacronucleata</taxon>
        <taxon>Oligohymenophorea</taxon>
        <taxon>Peniculida</taxon>
        <taxon>Parameciidae</taxon>
        <taxon>Paramecium</taxon>
    </lineage>
</organism>
<dbReference type="Proteomes" id="UP000689195">
    <property type="component" value="Unassembled WGS sequence"/>
</dbReference>
<name>A0A8S1TJV2_9CILI</name>
<proteinExistence type="predicted"/>
<feature type="domain" description="CRAL-TRIO" evidence="1">
    <location>
        <begin position="116"/>
        <end position="258"/>
    </location>
</feature>
<evidence type="ECO:0000313" key="2">
    <source>
        <dbReference type="EMBL" id="CAD8153345.1"/>
    </source>
</evidence>
<gene>
    <name evidence="2" type="ORF">PPENT_87.1.T0240158</name>
</gene>
<keyword evidence="3" id="KW-1185">Reference proteome</keyword>
<dbReference type="PANTHER" id="PTHR46818">
    <property type="entry name" value="DOMAIN-CONTAINING PROTEIN, PUTATIVE-RELATED"/>
    <property type="match status" value="1"/>
</dbReference>
<evidence type="ECO:0000259" key="1">
    <source>
        <dbReference type="Pfam" id="PF00650"/>
    </source>
</evidence>
<dbReference type="OrthoDB" id="1434354at2759"/>
<dbReference type="CDD" id="cd00170">
    <property type="entry name" value="SEC14"/>
    <property type="match status" value="1"/>
</dbReference>
<evidence type="ECO:0000313" key="3">
    <source>
        <dbReference type="Proteomes" id="UP000689195"/>
    </source>
</evidence>
<sequence>MIDYLKKENLIEPGSDKVIVSEKIERKIFENIQMEPQEKEQLKNLKLALINFSPLRLPKEWQDSDYLRILAYCDYDITNTIQVLYIDITIKVLKQHLNWRNKINLQNPPNSVLLNGALYIHGHDKRFRPVIIINTFKAFKYTLKEFREGFDYLFTMLIRDVLISYYIESTIILVDMGNLNQLQHLITNEFINFVKSSEYNYYGRIHKIYIIEEFLNQQFNQLLQILKPESQDKIVFLLKKNLSQLTNQIEENQLESKFLGYQPDIQTNFWPPKDLSPNKIEKKDKKEEAKTIMTYTDENISKSQKFLQRSRPESSLNSQLFLQVYNEEQEVVLSESHLIEFADSMNNLIEYFPDSQFQSSNQNYYKGLDSAPLQSTTIKPKDLQQQESDIRSSSEVQMSSNLVIQHQTRDPCCQNSSICQLI</sequence>
<reference evidence="2" key="1">
    <citation type="submission" date="2021-01" db="EMBL/GenBank/DDBJ databases">
        <authorList>
            <consortium name="Genoscope - CEA"/>
            <person name="William W."/>
        </authorList>
    </citation>
    <scope>NUCLEOTIDE SEQUENCE</scope>
</reference>
<accession>A0A8S1TJV2</accession>
<dbReference type="PANTHER" id="PTHR46818:SF1">
    <property type="entry name" value="CHROMOSOME UNDETERMINED SCAFFOLD_125, WHOLE GENOME SHOTGUN SEQUENCE"/>
    <property type="match status" value="1"/>
</dbReference>
<dbReference type="InterPro" id="IPR001251">
    <property type="entry name" value="CRAL-TRIO_dom"/>
</dbReference>
<comment type="caution">
    <text evidence="2">The sequence shown here is derived from an EMBL/GenBank/DDBJ whole genome shotgun (WGS) entry which is preliminary data.</text>
</comment>
<dbReference type="AlphaFoldDB" id="A0A8S1TJV2"/>
<dbReference type="EMBL" id="CAJJDO010000024">
    <property type="protein sequence ID" value="CAD8153345.1"/>
    <property type="molecule type" value="Genomic_DNA"/>
</dbReference>
<dbReference type="Pfam" id="PF00650">
    <property type="entry name" value="CRAL_TRIO"/>
    <property type="match status" value="1"/>
</dbReference>
<protein>
    <recommendedName>
        <fullName evidence="1">CRAL-TRIO domain-containing protein</fullName>
    </recommendedName>
</protein>